<dbReference type="Proteomes" id="UP001202887">
    <property type="component" value="Unassembled WGS sequence"/>
</dbReference>
<accession>A0AAW5ERU2</accession>
<evidence type="ECO:0000313" key="2">
    <source>
        <dbReference type="Proteomes" id="UP001202887"/>
    </source>
</evidence>
<dbReference type="RefSeq" id="WP_155734112.1">
    <property type="nucleotide sequence ID" value="NZ_CALLXP010000019.1"/>
</dbReference>
<dbReference type="GeneID" id="61367150"/>
<dbReference type="AlphaFoldDB" id="A0AAW5ERU2"/>
<evidence type="ECO:0008006" key="3">
    <source>
        <dbReference type="Google" id="ProtNLM"/>
    </source>
</evidence>
<dbReference type="EMBL" id="JAIBCX010000029">
    <property type="protein sequence ID" value="MCJ8354541.1"/>
    <property type="molecule type" value="Genomic_DNA"/>
</dbReference>
<reference evidence="1" key="2">
    <citation type="submission" date="2022-03" db="EMBL/GenBank/DDBJ databases">
        <authorList>
            <person name="Ryngajllo M."/>
            <person name="Jacek P."/>
            <person name="Kubiak K."/>
        </authorList>
    </citation>
    <scope>NUCLEOTIDE SEQUENCE</scope>
    <source>
        <strain evidence="1">SI1</strain>
    </source>
</reference>
<comment type="caution">
    <text evidence="1">The sequence shown here is derived from an EMBL/GenBank/DDBJ whole genome shotgun (WGS) entry which is preliminary data.</text>
</comment>
<sequence length="47" mass="5509">MTRKDQGIYQGNKAWKIRRIADGIKAEIIVRSHVRSLFYIFQAETAE</sequence>
<name>A0AAW5ERU2_NOVHA</name>
<evidence type="ECO:0000313" key="1">
    <source>
        <dbReference type="EMBL" id="MCJ8354541.1"/>
    </source>
</evidence>
<organism evidence="1 2">
    <name type="scientific">Novacetimonas hansenii</name>
    <name type="common">Komagataeibacter hansenii</name>
    <dbReference type="NCBI Taxonomy" id="436"/>
    <lineage>
        <taxon>Bacteria</taxon>
        <taxon>Pseudomonadati</taxon>
        <taxon>Pseudomonadota</taxon>
        <taxon>Alphaproteobacteria</taxon>
        <taxon>Acetobacterales</taxon>
        <taxon>Acetobacteraceae</taxon>
        <taxon>Novacetimonas</taxon>
    </lineage>
</organism>
<reference evidence="1" key="1">
    <citation type="journal article" date="2021" name="Polymers (Basel)">
        <title>Highly Stretchable Bacterial Cellulose Produced by Komagataeibacter hansenii SI1.</title>
        <authorList>
            <person name="Cielecka I."/>
            <person name="Ryngajllo M."/>
            <person name="Maniukiewicz W."/>
            <person name="Bielecki S."/>
        </authorList>
    </citation>
    <scope>NUCLEOTIDE SEQUENCE</scope>
    <source>
        <strain evidence="1">SI1</strain>
    </source>
</reference>
<gene>
    <name evidence="1" type="ORF">K1W68_11165</name>
</gene>
<protein>
    <recommendedName>
        <fullName evidence="3">Transposase</fullName>
    </recommendedName>
</protein>
<proteinExistence type="predicted"/>